<sequence>MPSLPPKPKPPVCLVRQKNSCPYKEELFKRPDWVSYRNALQKWQKQYKLLIIPKIILFKQHNQFFINDEILSEIRKQRKDICTNYLEKTSTKDLQKSSSTKFDAKGPKLPGGNQKKSWLGEKNAHYIIAGASLQDKSPSSCPVTYEITGMANVTPSNSDEKFFAMLNLDDKPKKIFPTGRENLSRKWQDWLQNADEDFKQMEEKADELMKSIQTTMKLVFPGPVCDSCCSCRQTRKTDEKLQQSRTPIDNRVQNNEKNKYVTRSMTMHSPEPTTGSPINLTALQNEIKTNIIINGVTKENNQTQYYISGIQRDNMHVLSQISDFTAFQLVRNVPSCSCAIKRMTKDVNSSISEDDIPWTKDTRLCIGKKYRPYEIGAYSCKTYPDDKSCRHNPFMKEIIRMERDKREKEKRKAEKEKEKAESVEVEIQAATKIEEKKKDKFTPNRDYCAYDDPWNILRTAPSKIIETDYEKTLKLTSPALPVTSSLNMQKREKDISFLQELKKVEDNSLHKENNEEMSEISLELSKKLKEKNTKKRERKNMEKKKEWIPKKVTVTKNSSNFSSKISKSICGTKKKQRTKLSLLFHKPVKQSNKIDKLSKYGFIKKDKKNVMDETKQLDNRKQEMARLKNMFKSFAILDNIQPAILPEELLATSRRDPKEIMVDSSVDEESRVISKEPYGWRTKSEQELPAKKTLTYLCEPDYPLETIAVRPGGRPCQCRENRNKKKILMYNVSGLVEKKKDGRGTKKTKMEEENRIIDGVLYFTPPVSPRRSDEYIPEYDLLESPYDMCINDVTDERLKLIERYSGPKSLIKKIQKKSKSCNCSNGIKEENHFIHQKKNIAETRRKLIESKLPEERWKIALKDAALMDYFTQHKNNAPCWTPCKKFARNSRPRKLKVVKPVCECKYERKIVERDEERTKWSTRQKRLKTLKKQPFMYIVDISRPMIEDTKFIISGVKTLSQEDNKENIKYCISDVAENVSMLSLPQQIIDGLKMSTPFQTPEPSREDILQAVAPHRHWSPTNISPGPLPRKDTALKKEIERRKKARDEAFRLIYGDNNEQDISCLHHSYQEVCDEKKLMLCHEMKENHMNVEDKTPKKIIESQSPSKKINKIKHRKDISHTNVTNEVFYEKKKYLEEATDEIAQQDVSYKQIIDKTDKKIDDEMHLINDNKKHMDSKIDFMAIIKAELKKMAAEGYIFAKLPKCYLMPQLQDWIMYRQCVTFSETDKKNLMQATVRMWQLLEMTKMPKIEKPSLHMTKYQLKRLTYNQAEEIKKKIQEARAIFHSKIRKMRVSYARTMWSTMEFGKFPSTSFKRAFFTYMASKEADGYVYKPWMPSEVRELKRI</sequence>
<reference evidence="4 5" key="1">
    <citation type="journal article" date="2010" name="Science">
        <title>Genomic comparison of the ants Camponotus floridanus and Harpegnathos saltator.</title>
        <authorList>
            <person name="Bonasio R."/>
            <person name="Zhang G."/>
            <person name="Ye C."/>
            <person name="Mutti N.S."/>
            <person name="Fang X."/>
            <person name="Qin N."/>
            <person name="Donahue G."/>
            <person name="Yang P."/>
            <person name="Li Q."/>
            <person name="Li C."/>
            <person name="Zhang P."/>
            <person name="Huang Z."/>
            <person name="Berger S.L."/>
            <person name="Reinberg D."/>
            <person name="Wang J."/>
            <person name="Liebig J."/>
        </authorList>
    </citation>
    <scope>NUCLEOTIDE SEQUENCE [LARGE SCALE GENOMIC DNA]</scope>
    <source>
        <strain evidence="5">C129</strain>
    </source>
</reference>
<accession>E2A8M6</accession>
<evidence type="ECO:0000256" key="1">
    <source>
        <dbReference type="SAM" id="Coils"/>
    </source>
</evidence>
<feature type="domain" description="DUF4771" evidence="3">
    <location>
        <begin position="1184"/>
        <end position="1326"/>
    </location>
</feature>
<gene>
    <name evidence="4" type="ORF">EAG_14016</name>
</gene>
<dbReference type="Pfam" id="PF15995">
    <property type="entry name" value="DUF4771"/>
    <property type="match status" value="1"/>
</dbReference>
<feature type="region of interest" description="Disordered" evidence="2">
    <location>
        <begin position="96"/>
        <end position="115"/>
    </location>
</feature>
<evidence type="ECO:0000313" key="4">
    <source>
        <dbReference type="EMBL" id="EFN70213.1"/>
    </source>
</evidence>
<dbReference type="OrthoDB" id="6613664at2759"/>
<evidence type="ECO:0000256" key="2">
    <source>
        <dbReference type="SAM" id="MobiDB-lite"/>
    </source>
</evidence>
<dbReference type="InterPro" id="IPR031936">
    <property type="entry name" value="DUF4771"/>
</dbReference>
<dbReference type="PANTHER" id="PTHR41967:SF6">
    <property type="entry name" value="FI19406P1-RELATED"/>
    <property type="match status" value="1"/>
</dbReference>
<keyword evidence="1" id="KW-0175">Coiled coil</keyword>
<keyword evidence="5" id="KW-1185">Reference proteome</keyword>
<evidence type="ECO:0000313" key="5">
    <source>
        <dbReference type="Proteomes" id="UP000000311"/>
    </source>
</evidence>
<feature type="coiled-coil region" evidence="1">
    <location>
        <begin position="396"/>
        <end position="433"/>
    </location>
</feature>
<dbReference type="Proteomes" id="UP000000311">
    <property type="component" value="Unassembled WGS sequence"/>
</dbReference>
<dbReference type="PANTHER" id="PTHR41967">
    <property type="entry name" value="FI19406P1-RELATED"/>
    <property type="match status" value="1"/>
</dbReference>
<dbReference type="OMA" id="RWKIALK"/>
<dbReference type="InParanoid" id="E2A8M6"/>
<proteinExistence type="predicted"/>
<name>E2A8M6_CAMFO</name>
<protein>
    <recommendedName>
        <fullName evidence="3">DUF4771 domain-containing protein</fullName>
    </recommendedName>
</protein>
<organism evidence="5">
    <name type="scientific">Camponotus floridanus</name>
    <name type="common">Florida carpenter ant</name>
    <dbReference type="NCBI Taxonomy" id="104421"/>
    <lineage>
        <taxon>Eukaryota</taxon>
        <taxon>Metazoa</taxon>
        <taxon>Ecdysozoa</taxon>
        <taxon>Arthropoda</taxon>
        <taxon>Hexapoda</taxon>
        <taxon>Insecta</taxon>
        <taxon>Pterygota</taxon>
        <taxon>Neoptera</taxon>
        <taxon>Endopterygota</taxon>
        <taxon>Hymenoptera</taxon>
        <taxon>Apocrita</taxon>
        <taxon>Aculeata</taxon>
        <taxon>Formicoidea</taxon>
        <taxon>Formicidae</taxon>
        <taxon>Formicinae</taxon>
        <taxon>Camponotus</taxon>
    </lineage>
</organism>
<evidence type="ECO:0000259" key="3">
    <source>
        <dbReference type="Pfam" id="PF15995"/>
    </source>
</evidence>
<dbReference type="EMBL" id="GL437652">
    <property type="protein sequence ID" value="EFN70213.1"/>
    <property type="molecule type" value="Genomic_DNA"/>
</dbReference>